<organism evidence="1 2">
    <name type="scientific">Desertihabitans brevis</name>
    <dbReference type="NCBI Taxonomy" id="2268447"/>
    <lineage>
        <taxon>Bacteria</taxon>
        <taxon>Bacillati</taxon>
        <taxon>Actinomycetota</taxon>
        <taxon>Actinomycetes</taxon>
        <taxon>Propionibacteriales</taxon>
        <taxon>Propionibacteriaceae</taxon>
        <taxon>Desertihabitans</taxon>
    </lineage>
</organism>
<proteinExistence type="predicted"/>
<sequence length="171" mass="18778">MFVPPEADPRAQELGSDTERTVLTSYLRSYRPTLELKCSGLDAAQLATRSVPPSDLFLLGLVRHLAGVERIGFRRRTAGEDVPLLDRTGDAPDGDFAGAVPRADVVAEAWRTWRAEVAFAERLVAGTDGLGRRGAHGDVLREVLVHVIEEYARHMGHADLLRERVDGRVGQ</sequence>
<dbReference type="Gene3D" id="1.20.120.450">
    <property type="entry name" value="dinb family like domain"/>
    <property type="match status" value="1"/>
</dbReference>
<dbReference type="SUPFAM" id="SSF109854">
    <property type="entry name" value="DinB/YfiT-like putative metalloenzymes"/>
    <property type="match status" value="1"/>
</dbReference>
<dbReference type="AlphaFoldDB" id="A0A367YUF9"/>
<accession>A0A367YUF9</accession>
<gene>
    <name evidence="1" type="ORF">DT076_11520</name>
</gene>
<dbReference type="Proteomes" id="UP000252770">
    <property type="component" value="Unassembled WGS sequence"/>
</dbReference>
<evidence type="ECO:0000313" key="2">
    <source>
        <dbReference type="Proteomes" id="UP000252770"/>
    </source>
</evidence>
<dbReference type="InterPro" id="IPR007061">
    <property type="entry name" value="MST-like"/>
</dbReference>
<dbReference type="EMBL" id="QOUI01000006">
    <property type="protein sequence ID" value="RCK69494.1"/>
    <property type="molecule type" value="Genomic_DNA"/>
</dbReference>
<reference evidence="1 2" key="1">
    <citation type="submission" date="2018-07" db="EMBL/GenBank/DDBJ databases">
        <title>Desertimonas flava gen. nov. sp. nov.</title>
        <authorList>
            <person name="Liu S."/>
        </authorList>
    </citation>
    <scope>NUCLEOTIDE SEQUENCE [LARGE SCALE GENOMIC DNA]</scope>
    <source>
        <strain evidence="1 2">16Sb5-5</strain>
    </source>
</reference>
<evidence type="ECO:0000313" key="1">
    <source>
        <dbReference type="EMBL" id="RCK69494.1"/>
    </source>
</evidence>
<dbReference type="InterPro" id="IPR034660">
    <property type="entry name" value="DinB/YfiT-like"/>
</dbReference>
<protein>
    <submittedName>
        <fullName evidence="1">DinB family protein</fullName>
    </submittedName>
</protein>
<comment type="caution">
    <text evidence="1">The sequence shown here is derived from an EMBL/GenBank/DDBJ whole genome shotgun (WGS) entry which is preliminary data.</text>
</comment>
<name>A0A367YUF9_9ACTN</name>
<keyword evidence="2" id="KW-1185">Reference proteome</keyword>
<dbReference type="Pfam" id="PF04978">
    <property type="entry name" value="MST"/>
    <property type="match status" value="1"/>
</dbReference>